<evidence type="ECO:0000313" key="4">
    <source>
        <dbReference type="EMBL" id="OOM82463.1"/>
    </source>
</evidence>
<dbReference type="AlphaFoldDB" id="A0A1S8TXD5"/>
<dbReference type="Proteomes" id="UP000190890">
    <property type="component" value="Unassembled WGS sequence"/>
</dbReference>
<dbReference type="InterPro" id="IPR036962">
    <property type="entry name" value="Glyco_hydro_3_N_sf"/>
</dbReference>
<dbReference type="InterPro" id="IPR001764">
    <property type="entry name" value="Glyco_hydro_3_N"/>
</dbReference>
<keyword evidence="4" id="KW-0326">Glycosidase</keyword>
<organism evidence="4 5">
    <name type="scientific">Clostridium puniceum</name>
    <dbReference type="NCBI Taxonomy" id="29367"/>
    <lineage>
        <taxon>Bacteria</taxon>
        <taxon>Bacillati</taxon>
        <taxon>Bacillota</taxon>
        <taxon>Clostridia</taxon>
        <taxon>Eubacteriales</taxon>
        <taxon>Clostridiaceae</taxon>
        <taxon>Clostridium</taxon>
    </lineage>
</organism>
<evidence type="ECO:0000259" key="3">
    <source>
        <dbReference type="SMART" id="SM01217"/>
    </source>
</evidence>
<dbReference type="OrthoDB" id="9805821at2"/>
<dbReference type="Pfam" id="PF00933">
    <property type="entry name" value="Glyco_hydro_3"/>
    <property type="match status" value="1"/>
</dbReference>
<dbReference type="SMART" id="SM01217">
    <property type="entry name" value="Fn3_like"/>
    <property type="match status" value="1"/>
</dbReference>
<keyword evidence="5" id="KW-1185">Reference proteome</keyword>
<reference evidence="4 5" key="1">
    <citation type="submission" date="2016-05" db="EMBL/GenBank/DDBJ databases">
        <title>Microbial solvent formation.</title>
        <authorList>
            <person name="Poehlein A."/>
            <person name="Montoya Solano J.D."/>
            <person name="Flitsch S."/>
            <person name="Krabben P."/>
            <person name="Duerre P."/>
            <person name="Daniel R."/>
        </authorList>
    </citation>
    <scope>NUCLEOTIDE SEQUENCE [LARGE SCALE GENOMIC DNA]</scope>
    <source>
        <strain evidence="4 5">DSM 2619</strain>
    </source>
</reference>
<sequence length="714" mass="79881">MSKDILEIEKKIEEIISKLTLEEKSAMCHGNGLFRTGGVERLNIPPLKMSDGPMGVRNEFPDDSWMPIGNSDDYTTYLPCNTALAATWNTSLAHEAGVVLGNEARGRGKDVILGPGINIIRSPLCGRNFEYMSEDPYLISKLVVPLIKGIQENNDVAACVKHFAANNQETERLKVEVEIDERTLREIYLPGFEAAVKEGNSYSIMTAYNKLYGYYCSHSEQLIKEILEEEWGFDGVVVSDWGAVHDTVEAANSGLDIEMNVTYNFDDYFFAKPLVEAVKSGKVSEEVVNEKIRRILRMMYKINAFSEDRKRGIYNSSKHREKTLELARESIVLLKNEKNVLPLKDNKIKTLAVIGENANIIHSNGGGSAEIKALYEVTPLLGIKSRLGGQTEVKYAKGYDADKSKKEALINEAVELAKISDVVIIIGGLKHTDDDLQLENNALTVSKDQEIKHYVDSEGYDKTDLNLPYAQDELIKSVLEVNKNAVVVMLSGAPVKMTEWIDDVSAVVQTWYNGMEGGNALAEILFGDVSPSGKLPITFPRALEDSPAHKIGEFPGGKTVKYTEGIFVGYRYFSSYDVKPLFCFGHGLSYTDFKYEALDILINEVPEDTDISVKFKVTNAGDKDGAEVPQIYVRDLDASVERPKLELKGFDKVYLKAYETKEVEIKLNKKSLAFYSVEDKKWTVEPGTFEIFVGSSSEDIRLRKKFNLNSSYKF</sequence>
<dbReference type="InterPro" id="IPR002772">
    <property type="entry name" value="Glyco_hydro_3_C"/>
</dbReference>
<dbReference type="PRINTS" id="PR00133">
    <property type="entry name" value="GLHYDRLASE3"/>
</dbReference>
<evidence type="ECO:0000256" key="2">
    <source>
        <dbReference type="ARBA" id="ARBA00022801"/>
    </source>
</evidence>
<dbReference type="RefSeq" id="WP_077845490.1">
    <property type="nucleotide sequence ID" value="NZ_LZZM01000011.1"/>
</dbReference>
<dbReference type="STRING" id="29367.CLPUN_01650"/>
<dbReference type="EC" id="3.2.1.21" evidence="4"/>
<dbReference type="Gene3D" id="3.40.50.1700">
    <property type="entry name" value="Glycoside hydrolase family 3 C-terminal domain"/>
    <property type="match status" value="1"/>
</dbReference>
<dbReference type="GO" id="GO:0005975">
    <property type="term" value="P:carbohydrate metabolic process"/>
    <property type="evidence" value="ECO:0007669"/>
    <property type="project" value="InterPro"/>
</dbReference>
<dbReference type="FunFam" id="2.60.40.10:FF:000495">
    <property type="entry name" value="Periplasmic beta-glucosidase"/>
    <property type="match status" value="1"/>
</dbReference>
<accession>A0A1S8TXD5</accession>
<dbReference type="InterPro" id="IPR017853">
    <property type="entry name" value="GH"/>
</dbReference>
<proteinExistence type="inferred from homology"/>
<dbReference type="InterPro" id="IPR050288">
    <property type="entry name" value="Cellulose_deg_GH3"/>
</dbReference>
<feature type="domain" description="Fibronectin type III-like" evidence="3">
    <location>
        <begin position="627"/>
        <end position="697"/>
    </location>
</feature>
<dbReference type="Pfam" id="PF14310">
    <property type="entry name" value="Fn3-like"/>
    <property type="match status" value="1"/>
</dbReference>
<dbReference type="Pfam" id="PF01915">
    <property type="entry name" value="Glyco_hydro_3_C"/>
    <property type="match status" value="1"/>
</dbReference>
<evidence type="ECO:0000313" key="5">
    <source>
        <dbReference type="Proteomes" id="UP000190890"/>
    </source>
</evidence>
<comment type="caution">
    <text evidence="4">The sequence shown here is derived from an EMBL/GenBank/DDBJ whole genome shotgun (WGS) entry which is preliminary data.</text>
</comment>
<dbReference type="PANTHER" id="PTHR42715:SF10">
    <property type="entry name" value="BETA-GLUCOSIDASE"/>
    <property type="match status" value="1"/>
</dbReference>
<dbReference type="InterPro" id="IPR036881">
    <property type="entry name" value="Glyco_hydro_3_C_sf"/>
</dbReference>
<comment type="similarity">
    <text evidence="1">Belongs to the glycosyl hydrolase 3 family.</text>
</comment>
<dbReference type="SUPFAM" id="SSF51445">
    <property type="entry name" value="(Trans)glycosidases"/>
    <property type="match status" value="1"/>
</dbReference>
<dbReference type="InterPro" id="IPR026891">
    <property type="entry name" value="Fn3-like"/>
</dbReference>
<dbReference type="EMBL" id="LZZM01000011">
    <property type="protein sequence ID" value="OOM82463.1"/>
    <property type="molecule type" value="Genomic_DNA"/>
</dbReference>
<protein>
    <submittedName>
        <fullName evidence="4">Beta-glucosidase BoGH3A</fullName>
        <ecNumber evidence="4">3.2.1.21</ecNumber>
    </submittedName>
</protein>
<evidence type="ECO:0000256" key="1">
    <source>
        <dbReference type="ARBA" id="ARBA00005336"/>
    </source>
</evidence>
<dbReference type="Gene3D" id="3.20.20.300">
    <property type="entry name" value="Glycoside hydrolase, family 3, N-terminal domain"/>
    <property type="match status" value="1"/>
</dbReference>
<dbReference type="InterPro" id="IPR013783">
    <property type="entry name" value="Ig-like_fold"/>
</dbReference>
<dbReference type="SUPFAM" id="SSF52279">
    <property type="entry name" value="Beta-D-glucan exohydrolase, C-terminal domain"/>
    <property type="match status" value="1"/>
</dbReference>
<dbReference type="PANTHER" id="PTHR42715">
    <property type="entry name" value="BETA-GLUCOSIDASE"/>
    <property type="match status" value="1"/>
</dbReference>
<dbReference type="GO" id="GO:0008422">
    <property type="term" value="F:beta-glucosidase activity"/>
    <property type="evidence" value="ECO:0007669"/>
    <property type="project" value="UniProtKB-EC"/>
</dbReference>
<gene>
    <name evidence="4" type="ORF">CLPUN_01650</name>
</gene>
<dbReference type="Gene3D" id="2.60.40.10">
    <property type="entry name" value="Immunoglobulins"/>
    <property type="match status" value="1"/>
</dbReference>
<keyword evidence="2 4" id="KW-0378">Hydrolase</keyword>
<name>A0A1S8TXD5_9CLOT</name>